<keyword evidence="4 8" id="KW-0762">Sugar transport</keyword>
<dbReference type="Proteomes" id="UP000467132">
    <property type="component" value="Unassembled WGS sequence"/>
</dbReference>
<gene>
    <name evidence="11" type="ORF">D3Z33_09200</name>
</gene>
<evidence type="ECO:0000259" key="10">
    <source>
        <dbReference type="PROSITE" id="PS51105"/>
    </source>
</evidence>
<dbReference type="InterPro" id="IPR004796">
    <property type="entry name" value="PTS_IIC_cello"/>
</dbReference>
<name>A0A845R0M4_9CLOT</name>
<dbReference type="EMBL" id="QXXA01000009">
    <property type="protein sequence ID" value="NBI07028.1"/>
    <property type="molecule type" value="Genomic_DNA"/>
</dbReference>
<keyword evidence="2 8" id="KW-0813">Transport</keyword>
<evidence type="ECO:0000256" key="8">
    <source>
        <dbReference type="PIRNR" id="PIRNR006351"/>
    </source>
</evidence>
<dbReference type="OrthoDB" id="1641940at2"/>
<feature type="transmembrane region" description="Helical" evidence="9">
    <location>
        <begin position="71"/>
        <end position="90"/>
    </location>
</feature>
<dbReference type="InterPro" id="IPR003352">
    <property type="entry name" value="PTS_EIIC"/>
</dbReference>
<evidence type="ECO:0000256" key="9">
    <source>
        <dbReference type="SAM" id="Phobius"/>
    </source>
</evidence>
<accession>A0A845R0M4</accession>
<dbReference type="PANTHER" id="PTHR33989">
    <property type="match status" value="1"/>
</dbReference>
<keyword evidence="5 9" id="KW-0812">Transmembrane</keyword>
<keyword evidence="7 8" id="KW-0472">Membrane</keyword>
<comment type="caution">
    <text evidence="11">The sequence shown here is derived from an EMBL/GenBank/DDBJ whole genome shotgun (WGS) entry which is preliminary data.</text>
</comment>
<sequence>MMDKFMTWLDEKFSTPMAKLAEQRHLRAIRDGIVATLPIIIVGSFFLILAFPPVPKDSAIAIWAAENIVKILLPYRLTMYIMSLYAAWGIGYSLSRSYNLDGVSGGNLAVVAFLMTIIPQAIDGIGWVLPMANLGGAGMFVAIITSILAVEIMRLMNKSGFKITMPEQVPASVARSFEALTPTAVVVILMTIVSVVLEFDWHGFIAKIMAPLVSTSDTLPGVLFPVVLITVFWSAGIHGVSVVGSIARPIWTVLLDANTAAAAEGAKVLPHIAPEPFYQWFIWIGGSGATIGLVLLLAFASKSKYAKTLGRTALAPGIFNINEPLIFGAPIVLNPILIAPFILAPVVNTIVSYVAMSMELVSRPSVLAPWTLPGPIGAYLATGGDWKAIVLNLICIVLSVLIYYPFFKLYDNKQLELETEELSN</sequence>
<reference evidence="11 12" key="1">
    <citation type="submission" date="2018-08" db="EMBL/GenBank/DDBJ databases">
        <title>Murine metabolic-syndrome-specific gut microbial biobank.</title>
        <authorList>
            <person name="Liu C."/>
        </authorList>
    </citation>
    <scope>NUCLEOTIDE SEQUENCE [LARGE SCALE GENOMIC DNA]</scope>
    <source>
        <strain evidence="11 12">583</strain>
    </source>
</reference>
<feature type="transmembrane region" description="Helical" evidence="9">
    <location>
        <begin position="388"/>
        <end position="407"/>
    </location>
</feature>
<keyword evidence="6 9" id="KW-1133">Transmembrane helix</keyword>
<dbReference type="InterPro" id="IPR051088">
    <property type="entry name" value="PTS_Sugar-EIIC/EIIB"/>
</dbReference>
<dbReference type="NCBIfam" id="TIGR00410">
    <property type="entry name" value="lacE"/>
    <property type="match status" value="1"/>
</dbReference>
<feature type="domain" description="PTS EIIC type-3" evidence="10">
    <location>
        <begin position="9"/>
        <end position="406"/>
    </location>
</feature>
<feature type="transmembrane region" description="Helical" evidence="9">
    <location>
        <begin position="219"/>
        <end position="240"/>
    </location>
</feature>
<evidence type="ECO:0000256" key="3">
    <source>
        <dbReference type="ARBA" id="ARBA00022475"/>
    </source>
</evidence>
<keyword evidence="3 8" id="KW-1003">Cell membrane</keyword>
<evidence type="ECO:0000313" key="11">
    <source>
        <dbReference type="EMBL" id="NBI07028.1"/>
    </source>
</evidence>
<protein>
    <recommendedName>
        <fullName evidence="8">Permease IIC component</fullName>
    </recommendedName>
</protein>
<dbReference type="AlphaFoldDB" id="A0A845R0M4"/>
<dbReference type="PROSITE" id="PS51105">
    <property type="entry name" value="PTS_EIIC_TYPE_3"/>
    <property type="match status" value="1"/>
</dbReference>
<proteinExistence type="predicted"/>
<evidence type="ECO:0000256" key="1">
    <source>
        <dbReference type="ARBA" id="ARBA00004651"/>
    </source>
</evidence>
<evidence type="ECO:0000313" key="12">
    <source>
        <dbReference type="Proteomes" id="UP000467132"/>
    </source>
</evidence>
<evidence type="ECO:0000256" key="5">
    <source>
        <dbReference type="ARBA" id="ARBA00022692"/>
    </source>
</evidence>
<feature type="transmembrane region" description="Helical" evidence="9">
    <location>
        <begin position="134"/>
        <end position="156"/>
    </location>
</feature>
<dbReference type="GO" id="GO:1901264">
    <property type="term" value="P:carbohydrate derivative transport"/>
    <property type="evidence" value="ECO:0007669"/>
    <property type="project" value="TreeGrafter"/>
</dbReference>
<organism evidence="11 12">
    <name type="scientific">Senegalia massiliensis</name>
    <dbReference type="NCBI Taxonomy" id="1720316"/>
    <lineage>
        <taxon>Bacteria</taxon>
        <taxon>Bacillati</taxon>
        <taxon>Bacillota</taxon>
        <taxon>Clostridia</taxon>
        <taxon>Eubacteriales</taxon>
        <taxon>Clostridiaceae</taxon>
        <taxon>Senegalia</taxon>
    </lineage>
</organism>
<dbReference type="GO" id="GO:0008982">
    <property type="term" value="F:protein-N(PI)-phosphohistidine-sugar phosphotransferase activity"/>
    <property type="evidence" value="ECO:0007669"/>
    <property type="project" value="UniProtKB-UniRule"/>
</dbReference>
<evidence type="ECO:0000256" key="6">
    <source>
        <dbReference type="ARBA" id="ARBA00022989"/>
    </source>
</evidence>
<dbReference type="PANTHER" id="PTHR33989:SF11">
    <property type="entry name" value="LICHENAN PERMEASE IIC COMPONENT"/>
    <property type="match status" value="1"/>
</dbReference>
<comment type="subcellular location">
    <subcellularLocation>
        <location evidence="1">Cell membrane</location>
        <topology evidence="1">Multi-pass membrane protein</topology>
    </subcellularLocation>
</comment>
<dbReference type="RefSeq" id="WP_160197492.1">
    <property type="nucleotide sequence ID" value="NZ_QXXA01000009.1"/>
</dbReference>
<feature type="transmembrane region" description="Helical" evidence="9">
    <location>
        <begin position="280"/>
        <end position="300"/>
    </location>
</feature>
<evidence type="ECO:0000256" key="2">
    <source>
        <dbReference type="ARBA" id="ARBA00022448"/>
    </source>
</evidence>
<dbReference type="Pfam" id="PF02378">
    <property type="entry name" value="PTS_EIIC"/>
    <property type="match status" value="1"/>
</dbReference>
<dbReference type="GO" id="GO:0009401">
    <property type="term" value="P:phosphoenolpyruvate-dependent sugar phosphotransferase system"/>
    <property type="evidence" value="ECO:0007669"/>
    <property type="project" value="InterPro"/>
</dbReference>
<comment type="function">
    <text evidence="8">The phosphoenolpyruvate-dependent sugar phosphotransferase system (PTS), a major carbohydrate active -transport system, catalyzes the phosphorylation of incoming sugar substrates concomitant with their translocation across the cell membrane.</text>
</comment>
<dbReference type="InterPro" id="IPR004501">
    <property type="entry name" value="PTS_EIIC_3"/>
</dbReference>
<feature type="transmembrane region" description="Helical" evidence="9">
    <location>
        <begin position="177"/>
        <end position="199"/>
    </location>
</feature>
<dbReference type="GO" id="GO:0005886">
    <property type="term" value="C:plasma membrane"/>
    <property type="evidence" value="ECO:0007669"/>
    <property type="project" value="UniProtKB-SubCell"/>
</dbReference>
<feature type="transmembrane region" description="Helical" evidence="9">
    <location>
        <begin position="102"/>
        <end position="122"/>
    </location>
</feature>
<evidence type="ECO:0000256" key="7">
    <source>
        <dbReference type="ARBA" id="ARBA00023136"/>
    </source>
</evidence>
<keyword evidence="12" id="KW-1185">Reference proteome</keyword>
<feature type="transmembrane region" description="Helical" evidence="9">
    <location>
        <begin position="32"/>
        <end position="51"/>
    </location>
</feature>
<evidence type="ECO:0000256" key="4">
    <source>
        <dbReference type="ARBA" id="ARBA00022597"/>
    </source>
</evidence>
<dbReference type="PIRSF" id="PIRSF006351">
    <property type="entry name" value="PTS_EIIC-Cellobiose"/>
    <property type="match status" value="1"/>
</dbReference>
<feature type="transmembrane region" description="Helical" evidence="9">
    <location>
        <begin position="332"/>
        <end position="354"/>
    </location>
</feature>